<dbReference type="NCBIfam" id="TIGR00765">
    <property type="entry name" value="yihY_not_rbn"/>
    <property type="match status" value="1"/>
</dbReference>
<dbReference type="PIRSF" id="PIRSF035875">
    <property type="entry name" value="RNase_BN"/>
    <property type="match status" value="1"/>
</dbReference>
<dbReference type="NCBIfam" id="NF002457">
    <property type="entry name" value="PRK01637.1"/>
    <property type="match status" value="1"/>
</dbReference>
<feature type="transmembrane region" description="Helical" evidence="7">
    <location>
        <begin position="206"/>
        <end position="227"/>
    </location>
</feature>
<feature type="transmembrane region" description="Helical" evidence="7">
    <location>
        <begin position="93"/>
        <end position="114"/>
    </location>
</feature>
<dbReference type="Proteomes" id="UP000279799">
    <property type="component" value="Chromosome"/>
</dbReference>
<evidence type="ECO:0000313" key="8">
    <source>
        <dbReference type="EMBL" id="VEJ09687.1"/>
    </source>
</evidence>
<keyword evidence="3" id="KW-0997">Cell inner membrane</keyword>
<dbReference type="KEGG" id="adp:NCTC12871_01170"/>
<evidence type="ECO:0000313" key="9">
    <source>
        <dbReference type="Proteomes" id="UP000279799"/>
    </source>
</evidence>
<evidence type="ECO:0000256" key="1">
    <source>
        <dbReference type="ARBA" id="ARBA00004651"/>
    </source>
</evidence>
<evidence type="ECO:0000256" key="2">
    <source>
        <dbReference type="ARBA" id="ARBA00022475"/>
    </source>
</evidence>
<proteinExistence type="inferred from homology"/>
<dbReference type="OrthoDB" id="9808671at2"/>
<feature type="transmembrane region" description="Helical" evidence="7">
    <location>
        <begin position="233"/>
        <end position="266"/>
    </location>
</feature>
<feature type="transmembrane region" description="Helical" evidence="7">
    <location>
        <begin position="25"/>
        <end position="48"/>
    </location>
</feature>
<reference evidence="8 9" key="1">
    <citation type="submission" date="2018-12" db="EMBL/GenBank/DDBJ databases">
        <authorList>
            <consortium name="Pathogen Informatics"/>
        </authorList>
    </citation>
    <scope>NUCLEOTIDE SEQUENCE [LARGE SCALE GENOMIC DNA]</scope>
    <source>
        <strain evidence="8 9">NCTC12871</strain>
    </source>
</reference>
<protein>
    <recommendedName>
        <fullName evidence="7">UPF0761 membrane protein NCTC12871_01170</fullName>
    </recommendedName>
</protein>
<keyword evidence="9" id="KW-1185">Reference proteome</keyword>
<dbReference type="Pfam" id="PF03631">
    <property type="entry name" value="Virul_fac_BrkB"/>
    <property type="match status" value="1"/>
</dbReference>
<comment type="similarity">
    <text evidence="7">Belongs to the UPF0761 family.</text>
</comment>
<keyword evidence="6 7" id="KW-0472">Membrane</keyword>
<comment type="subcellular location">
    <subcellularLocation>
        <location evidence="1 7">Cell membrane</location>
        <topology evidence="1 7">Multi-pass membrane protein</topology>
    </subcellularLocation>
</comment>
<dbReference type="AlphaFoldDB" id="A0A448TUK9"/>
<keyword evidence="4 7" id="KW-0812">Transmembrane</keyword>
<dbReference type="EMBL" id="LR134510">
    <property type="protein sequence ID" value="VEJ09687.1"/>
    <property type="molecule type" value="Genomic_DNA"/>
</dbReference>
<feature type="transmembrane region" description="Helical" evidence="7">
    <location>
        <begin position="174"/>
        <end position="194"/>
    </location>
</feature>
<dbReference type="PANTHER" id="PTHR30213">
    <property type="entry name" value="INNER MEMBRANE PROTEIN YHJD"/>
    <property type="match status" value="1"/>
</dbReference>
<evidence type="ECO:0000256" key="7">
    <source>
        <dbReference type="HAMAP-Rule" id="MF_00672"/>
    </source>
</evidence>
<feature type="transmembrane region" description="Helical" evidence="7">
    <location>
        <begin position="126"/>
        <end position="154"/>
    </location>
</feature>
<dbReference type="PANTHER" id="PTHR30213:SF0">
    <property type="entry name" value="UPF0761 MEMBRANE PROTEIN YIHY"/>
    <property type="match status" value="1"/>
</dbReference>
<sequence length="286" mass="32801">MHAKKLTLFIKLFLIRFQQNNLPQAAGYLTYSTMLAFVPLLMVVFSIFSHFPLFAQLSDRLQNFVYSNFSPTTGDIVGHYLQQFVENSRQMSAIGIISLFFVALLLIHSIDVTLNKIWRNTRKRPLVYSFGIYWLILLIGPILMALSLAVTSYVTLFASHLIPSSFSLPFGINFLKIVPFFITWIIFTFIYLIVPNTKINWRDSAVGALVAAVFFTLGKKCFNWYIVTFPSYHLIYGAMATLPILLLWLQLSWLAILLGAQLAAALQDLRTMYEKNMTLEQIKEQQ</sequence>
<evidence type="ECO:0000256" key="6">
    <source>
        <dbReference type="ARBA" id="ARBA00023136"/>
    </source>
</evidence>
<keyword evidence="2 7" id="KW-1003">Cell membrane</keyword>
<organism evidence="8 9">
    <name type="scientific">Actinobacillus delphinicola</name>
    <dbReference type="NCBI Taxonomy" id="51161"/>
    <lineage>
        <taxon>Bacteria</taxon>
        <taxon>Pseudomonadati</taxon>
        <taxon>Pseudomonadota</taxon>
        <taxon>Gammaproteobacteria</taxon>
        <taxon>Pasteurellales</taxon>
        <taxon>Pasteurellaceae</taxon>
        <taxon>Actinobacillus</taxon>
    </lineage>
</organism>
<keyword evidence="5 7" id="KW-1133">Transmembrane helix</keyword>
<evidence type="ECO:0000256" key="4">
    <source>
        <dbReference type="ARBA" id="ARBA00022692"/>
    </source>
</evidence>
<dbReference type="InterPro" id="IPR017039">
    <property type="entry name" value="Virul_fac_BrkB"/>
</dbReference>
<dbReference type="GO" id="GO:0005886">
    <property type="term" value="C:plasma membrane"/>
    <property type="evidence" value="ECO:0007669"/>
    <property type="project" value="UniProtKB-SubCell"/>
</dbReference>
<dbReference type="RefSeq" id="WP_126599834.1">
    <property type="nucleotide sequence ID" value="NZ_LR134510.1"/>
</dbReference>
<dbReference type="HAMAP" id="MF_00672">
    <property type="entry name" value="UPF0761"/>
    <property type="match status" value="1"/>
</dbReference>
<gene>
    <name evidence="8" type="primary">rbn</name>
    <name evidence="8" type="ORF">NCTC12871_01170</name>
</gene>
<evidence type="ECO:0000256" key="5">
    <source>
        <dbReference type="ARBA" id="ARBA00022989"/>
    </source>
</evidence>
<accession>A0A448TUK9</accession>
<dbReference type="InterPro" id="IPR023679">
    <property type="entry name" value="UPF0761_bac"/>
</dbReference>
<name>A0A448TUK9_9PAST</name>
<evidence type="ECO:0000256" key="3">
    <source>
        <dbReference type="ARBA" id="ARBA00022519"/>
    </source>
</evidence>